<evidence type="ECO:0000256" key="5">
    <source>
        <dbReference type="SAM" id="MobiDB-lite"/>
    </source>
</evidence>
<dbReference type="STRING" id="1171373.PACID_00240"/>
<name>K7S031_ACIA4</name>
<evidence type="ECO:0000313" key="6">
    <source>
        <dbReference type="EMBL" id="AFV87877.1"/>
    </source>
</evidence>
<dbReference type="Pfam" id="PF13561">
    <property type="entry name" value="adh_short_C2"/>
    <property type="match status" value="2"/>
</dbReference>
<dbReference type="GO" id="GO:0004316">
    <property type="term" value="F:3-oxoacyl-[acyl-carrier-protein] reductase (NADPH) activity"/>
    <property type="evidence" value="ECO:0007669"/>
    <property type="project" value="UniProtKB-EC"/>
</dbReference>
<evidence type="ECO:0000256" key="2">
    <source>
        <dbReference type="ARBA" id="ARBA00022797"/>
    </source>
</evidence>
<dbReference type="Gene3D" id="3.40.50.720">
    <property type="entry name" value="NAD(P)-binding Rossmann-like Domain"/>
    <property type="match status" value="1"/>
</dbReference>
<keyword evidence="3 6" id="KW-0560">Oxidoreductase</keyword>
<dbReference type="AlphaFoldDB" id="K7S031"/>
<gene>
    <name evidence="6" type="ordered locus">PACID_00240</name>
</gene>
<organism evidence="6 7">
    <name type="scientific">Acidipropionibacterium acidipropionici (strain ATCC 4875 / DSM 20272 / JCM 6432 / NBRC 12425 / NCIMB 8070 / 4)</name>
    <name type="common">Propionibacterium acidipropionici</name>
    <dbReference type="NCBI Taxonomy" id="1171373"/>
    <lineage>
        <taxon>Bacteria</taxon>
        <taxon>Bacillati</taxon>
        <taxon>Actinomycetota</taxon>
        <taxon>Actinomycetes</taxon>
        <taxon>Propionibacteriales</taxon>
        <taxon>Propionibacteriaceae</taxon>
        <taxon>Acidipropionibacterium</taxon>
    </lineage>
</organism>
<evidence type="ECO:0000256" key="1">
    <source>
        <dbReference type="ARBA" id="ARBA00006484"/>
    </source>
</evidence>
<dbReference type="InterPro" id="IPR036291">
    <property type="entry name" value="NAD(P)-bd_dom_sf"/>
</dbReference>
<feature type="region of interest" description="Disordered" evidence="5">
    <location>
        <begin position="164"/>
        <end position="189"/>
    </location>
</feature>
<comment type="similarity">
    <text evidence="1">Belongs to the short-chain dehydrogenases/reductases (SDR) family.</text>
</comment>
<dbReference type="PANTHER" id="PTHR43943">
    <property type="entry name" value="DEHYDROGENASE/REDUCTASE (SDR FAMILY) MEMBER 4"/>
    <property type="match status" value="1"/>
</dbReference>
<feature type="region of interest" description="Disordered" evidence="5">
    <location>
        <begin position="1"/>
        <end position="23"/>
    </location>
</feature>
<dbReference type="eggNOG" id="COG1028">
    <property type="taxonomic scope" value="Bacteria"/>
</dbReference>
<accession>K7S031</accession>
<dbReference type="SUPFAM" id="SSF51735">
    <property type="entry name" value="NAD(P)-binding Rossmann-fold domains"/>
    <property type="match status" value="1"/>
</dbReference>
<dbReference type="EMBL" id="CP003493">
    <property type="protein sequence ID" value="AFV87877.1"/>
    <property type="molecule type" value="Genomic_DNA"/>
</dbReference>
<proteinExistence type="inferred from homology"/>
<keyword evidence="4" id="KW-0520">NAD</keyword>
<evidence type="ECO:0000313" key="7">
    <source>
        <dbReference type="Proteomes" id="UP000000214"/>
    </source>
</evidence>
<dbReference type="RefSeq" id="WP_015068794.1">
    <property type="nucleotide sequence ID" value="NC_019395.1"/>
</dbReference>
<reference evidence="6 7" key="1">
    <citation type="journal article" date="2012" name="BMC Genomics">
        <title>The genome sequence of Propionibacterium acidipropionici provides insights into its biotechnological and industrial potential.</title>
        <authorList>
            <person name="Parizzi L.P."/>
            <person name="Grassi M.C."/>
            <person name="Llerena L.A."/>
            <person name="Carazzolle M.F."/>
            <person name="Queiroz V.L."/>
            <person name="Lunardi I."/>
            <person name="Zeidler A.F."/>
            <person name="Teixeira P.J."/>
            <person name="Mieczkowski P."/>
            <person name="Rincones J."/>
            <person name="Pereira G.A."/>
        </authorList>
    </citation>
    <scope>NUCLEOTIDE SEQUENCE [LARGE SCALE GENOMIC DNA]</scope>
    <source>
        <strain evidence="7">ATCC 4875 / DSM 20272 / JCM 6432 / NBRC 12425 / NCIMB 8070</strain>
    </source>
</reference>
<dbReference type="PATRIC" id="fig|1171373.8.peg.24"/>
<dbReference type="Proteomes" id="UP000000214">
    <property type="component" value="Chromosome"/>
</dbReference>
<dbReference type="PANTHER" id="PTHR43943:SF17">
    <property type="entry name" value="3-PHENYLPROPIONATE-DIHYDRODIOL_CINNAMIC ACID-DIHYDRODIOL DEHYDROGENASE"/>
    <property type="match status" value="1"/>
</dbReference>
<feature type="compositionally biased region" description="Basic and acidic residues" evidence="5">
    <location>
        <begin position="177"/>
        <end position="187"/>
    </location>
</feature>
<dbReference type="InterPro" id="IPR002347">
    <property type="entry name" value="SDR_fam"/>
</dbReference>
<keyword evidence="2" id="KW-0058">Aromatic hydrocarbons catabolism</keyword>
<dbReference type="CDD" id="cd05233">
    <property type="entry name" value="SDR_c"/>
    <property type="match status" value="1"/>
</dbReference>
<dbReference type="InterPro" id="IPR020904">
    <property type="entry name" value="Sc_DH/Rdtase_CS"/>
</dbReference>
<evidence type="ECO:0000256" key="3">
    <source>
        <dbReference type="ARBA" id="ARBA00023002"/>
    </source>
</evidence>
<dbReference type="PROSITE" id="PS00061">
    <property type="entry name" value="ADH_SHORT"/>
    <property type="match status" value="1"/>
</dbReference>
<sequence>MRDETPDDGAPARTPSPDTDHSLAGRTILVTGVSRRRGIGFGIAAALAEAGARLVLHHYAPHDEPQPWGSDDVDALLDDLDAAHPGCVLADVSLDLSGAGAAKELIQTATQAAGRLHGLVCNHARSGGDGSLFDVDDEMLDGHWRVNARSTILLTRYFAEQFEPRAPQSPTAPGQRLTREPHDDRSSGRVVWLTSGQIDSPMPGEVAYATSKAALAGVTKTVCAELLSRGVALNTINPGPVNTGYMDPETADRPLDELRAMEARQPFGRFGAPEDAARLVAWLMSPASRWVVGQVITSDGGFSLG</sequence>
<dbReference type="KEGG" id="pbo:PACID_00240"/>
<dbReference type="EC" id="1.1.1.100" evidence="6"/>
<dbReference type="PRINTS" id="PR00081">
    <property type="entry name" value="GDHRDH"/>
</dbReference>
<evidence type="ECO:0000256" key="4">
    <source>
        <dbReference type="ARBA" id="ARBA00023027"/>
    </source>
</evidence>
<dbReference type="HOGENOM" id="CLU_010194_1_3_11"/>
<protein>
    <submittedName>
        <fullName evidence="6">Short-chain dehydrogenase/reductase SDR</fullName>
        <ecNumber evidence="6">1.1.1.100</ecNumber>
    </submittedName>
</protein>